<organism evidence="1 2">
    <name type="scientific">Herbinix luporum</name>
    <dbReference type="NCBI Taxonomy" id="1679721"/>
    <lineage>
        <taxon>Bacteria</taxon>
        <taxon>Bacillati</taxon>
        <taxon>Bacillota</taxon>
        <taxon>Clostridia</taxon>
        <taxon>Lachnospirales</taxon>
        <taxon>Lachnospiraceae</taxon>
        <taxon>Herbinix</taxon>
    </lineage>
</organism>
<evidence type="ECO:0008006" key="3">
    <source>
        <dbReference type="Google" id="ProtNLM"/>
    </source>
</evidence>
<protein>
    <recommendedName>
        <fullName evidence="3">Spore coat associated protein CotJA</fullName>
    </recommendedName>
</protein>
<accession>A0A0K8J8V0</accession>
<evidence type="ECO:0000313" key="1">
    <source>
        <dbReference type="EMBL" id="CUH93732.1"/>
    </source>
</evidence>
<proteinExistence type="predicted"/>
<dbReference type="AlphaFoldDB" id="A0A0K8J8V0"/>
<dbReference type="EMBL" id="LN879430">
    <property type="protein sequence ID" value="CUH93732.1"/>
    <property type="molecule type" value="Genomic_DNA"/>
</dbReference>
<dbReference type="KEGG" id="hsd:SD1D_2217"/>
<name>A0A0K8J8V0_9FIRM</name>
<evidence type="ECO:0000313" key="2">
    <source>
        <dbReference type="Proteomes" id="UP000196053"/>
    </source>
</evidence>
<keyword evidence="2" id="KW-1185">Reference proteome</keyword>
<dbReference type="InterPro" id="IPR020256">
    <property type="entry name" value="Spore_coat_CotJA"/>
</dbReference>
<dbReference type="Proteomes" id="UP000196053">
    <property type="component" value="Chromosome I"/>
</dbReference>
<sequence>MERRMYRSTGRGRYATPYRQTQPVCDDIVGKYDPDKDCGCDKDRRSYCEDDFKPERFPIGMCYVPWQCFRDLYENEFVALENGTLFKELDKDWYGRGCK</sequence>
<dbReference type="RefSeq" id="WP_058258960.1">
    <property type="nucleotide sequence ID" value="NZ_DUPS01000042.1"/>
</dbReference>
<reference evidence="2" key="1">
    <citation type="submission" date="2015-09" db="EMBL/GenBank/DDBJ databases">
        <authorList>
            <person name="Wibberg D."/>
        </authorList>
    </citation>
    <scope>NUCLEOTIDE SEQUENCE [LARGE SCALE GENOMIC DNA]</scope>
    <source>
        <strain evidence="2">SD1D</strain>
    </source>
</reference>
<gene>
    <name evidence="1" type="ORF">SD1D_2217</name>
</gene>
<dbReference type="Pfam" id="PF11007">
    <property type="entry name" value="CotJA"/>
    <property type="match status" value="1"/>
</dbReference>